<feature type="transmembrane region" description="Helical" evidence="3">
    <location>
        <begin position="226"/>
        <end position="244"/>
    </location>
</feature>
<feature type="transmembrane region" description="Helical" evidence="3">
    <location>
        <begin position="136"/>
        <end position="152"/>
    </location>
</feature>
<feature type="transmembrane region" description="Helical" evidence="3">
    <location>
        <begin position="85"/>
        <end position="103"/>
    </location>
</feature>
<evidence type="ECO:0000313" key="6">
    <source>
        <dbReference type="Proteomes" id="UP000323257"/>
    </source>
</evidence>
<dbReference type="PANTHER" id="PTHR23028:SF53">
    <property type="entry name" value="ACYL_TRANSF_3 DOMAIN-CONTAINING PROTEIN"/>
    <property type="match status" value="1"/>
</dbReference>
<dbReference type="RefSeq" id="WP_148932049.1">
    <property type="nucleotide sequence ID" value="NZ_VNHS01000010.1"/>
</dbReference>
<evidence type="ECO:0000256" key="3">
    <source>
        <dbReference type="SAM" id="Phobius"/>
    </source>
</evidence>
<evidence type="ECO:0000313" key="5">
    <source>
        <dbReference type="EMBL" id="TYP71414.1"/>
    </source>
</evidence>
<evidence type="ECO:0000259" key="4">
    <source>
        <dbReference type="Pfam" id="PF01757"/>
    </source>
</evidence>
<gene>
    <name evidence="5" type="ORF">BCM02_110370</name>
</gene>
<dbReference type="PANTHER" id="PTHR23028">
    <property type="entry name" value="ACETYLTRANSFERASE"/>
    <property type="match status" value="1"/>
</dbReference>
<feature type="transmembrane region" description="Helical" evidence="3">
    <location>
        <begin position="294"/>
        <end position="315"/>
    </location>
</feature>
<reference evidence="5 6" key="1">
    <citation type="submission" date="2019-07" db="EMBL/GenBank/DDBJ databases">
        <title>Genomic Encyclopedia of Type Strains, Phase III (KMG-III): the genomes of soil and plant-associated and newly described type strains.</title>
        <authorList>
            <person name="Whitman W."/>
        </authorList>
    </citation>
    <scope>NUCLEOTIDE SEQUENCE [LARGE SCALE GENOMIC DNA]</scope>
    <source>
        <strain evidence="5 6">BL24</strain>
    </source>
</reference>
<dbReference type="InterPro" id="IPR002656">
    <property type="entry name" value="Acyl_transf_3_dom"/>
</dbReference>
<dbReference type="InterPro" id="IPR050879">
    <property type="entry name" value="Acyltransferase_3"/>
</dbReference>
<comment type="similarity">
    <text evidence="2">Belongs to the acyltransferase 3 family.</text>
</comment>
<feature type="transmembrane region" description="Helical" evidence="3">
    <location>
        <begin position="194"/>
        <end position="214"/>
    </location>
</feature>
<dbReference type="GO" id="GO:0000271">
    <property type="term" value="P:polysaccharide biosynthetic process"/>
    <property type="evidence" value="ECO:0007669"/>
    <property type="project" value="TreeGrafter"/>
</dbReference>
<dbReference type="GO" id="GO:0016020">
    <property type="term" value="C:membrane"/>
    <property type="evidence" value="ECO:0007669"/>
    <property type="project" value="TreeGrafter"/>
</dbReference>
<sequence>MSRNLGLDIIRASAIAMVLLCHGISNFLLKNHESTEMSGIMLMTGIVGVELFFVLSGFLIGRIIIKEVIETGRWNSLKNFFIRRWLRTLPIYFVIVIGLFLMHRTFYWDYFLFLQNFNEVHLDFYSLTWSLSIEEWFYLIVPVIFLIGIKFFKGNARTVVFTICGLFIVGELIVRFIYTLAFEPTYDFGVRKQIFLRLDSLMFGVTLAGIKHYHPHIYQRISRSKTLFSLAFSGFMACCLYVYYLGFSDNLDNSYFFKTAYFSLNSLFITFIIASLEASQRLKSSPNIRGTKLILTLSLTSYSVYLLHGFVFAVTVKATEALNLDDIALISVGAWLIAVVITITFGFYIHRYFELPIMKYRDRITSLNASPPLEQTTTAKVNTL</sequence>
<name>A0A5S5BWN2_9BACL</name>
<keyword evidence="3" id="KW-0472">Membrane</keyword>
<proteinExistence type="inferred from homology"/>
<accession>A0A5S5BWN2</accession>
<comment type="caution">
    <text evidence="5">The sequence shown here is derived from an EMBL/GenBank/DDBJ whole genome shotgun (WGS) entry which is preliminary data.</text>
</comment>
<dbReference type="AlphaFoldDB" id="A0A5S5BWN2"/>
<feature type="transmembrane region" description="Helical" evidence="3">
    <location>
        <begin position="256"/>
        <end position="274"/>
    </location>
</feature>
<protein>
    <submittedName>
        <fullName evidence="5">Peptidoglycan/LPS O-acetylase OafA/YrhL</fullName>
    </submittedName>
</protein>
<evidence type="ECO:0000256" key="1">
    <source>
        <dbReference type="ARBA" id="ARBA00004370"/>
    </source>
</evidence>
<comment type="subcellular location">
    <subcellularLocation>
        <location evidence="1">Membrane</location>
    </subcellularLocation>
</comment>
<feature type="transmembrane region" description="Helical" evidence="3">
    <location>
        <begin position="41"/>
        <end position="65"/>
    </location>
</feature>
<dbReference type="Pfam" id="PF01757">
    <property type="entry name" value="Acyl_transf_3"/>
    <property type="match status" value="1"/>
</dbReference>
<organism evidence="5 6">
    <name type="scientific">Paenibacillus methanolicus</name>
    <dbReference type="NCBI Taxonomy" id="582686"/>
    <lineage>
        <taxon>Bacteria</taxon>
        <taxon>Bacillati</taxon>
        <taxon>Bacillota</taxon>
        <taxon>Bacilli</taxon>
        <taxon>Bacillales</taxon>
        <taxon>Paenibacillaceae</taxon>
        <taxon>Paenibacillus</taxon>
    </lineage>
</organism>
<dbReference type="EMBL" id="VNHS01000010">
    <property type="protein sequence ID" value="TYP71414.1"/>
    <property type="molecule type" value="Genomic_DNA"/>
</dbReference>
<dbReference type="Proteomes" id="UP000323257">
    <property type="component" value="Unassembled WGS sequence"/>
</dbReference>
<keyword evidence="6" id="KW-1185">Reference proteome</keyword>
<feature type="transmembrane region" description="Helical" evidence="3">
    <location>
        <begin position="12"/>
        <end position="29"/>
    </location>
</feature>
<feature type="transmembrane region" description="Helical" evidence="3">
    <location>
        <begin position="327"/>
        <end position="349"/>
    </location>
</feature>
<dbReference type="GO" id="GO:0016747">
    <property type="term" value="F:acyltransferase activity, transferring groups other than amino-acyl groups"/>
    <property type="evidence" value="ECO:0007669"/>
    <property type="project" value="InterPro"/>
</dbReference>
<dbReference type="OrthoDB" id="9796461at2"/>
<evidence type="ECO:0000256" key="2">
    <source>
        <dbReference type="ARBA" id="ARBA00007400"/>
    </source>
</evidence>
<keyword evidence="3" id="KW-0812">Transmembrane</keyword>
<feature type="domain" description="Acyltransferase 3" evidence="4">
    <location>
        <begin position="5"/>
        <end position="350"/>
    </location>
</feature>
<feature type="transmembrane region" description="Helical" evidence="3">
    <location>
        <begin position="159"/>
        <end position="182"/>
    </location>
</feature>
<keyword evidence="3" id="KW-1133">Transmembrane helix</keyword>